<evidence type="ECO:0000313" key="1">
    <source>
        <dbReference type="EMBL" id="SNT11427.1"/>
    </source>
</evidence>
<gene>
    <name evidence="1" type="ORF">SAMN05444352_12484</name>
</gene>
<dbReference type="Gene3D" id="2.80.10.50">
    <property type="match status" value="2"/>
</dbReference>
<dbReference type="NCBIfam" id="TIGR02608">
    <property type="entry name" value="delta_60_rpt"/>
    <property type="match status" value="7"/>
</dbReference>
<proteinExistence type="predicted"/>
<dbReference type="EMBL" id="FZOL01000024">
    <property type="protein sequence ID" value="SNT11427.1"/>
    <property type="molecule type" value="Genomic_DNA"/>
</dbReference>
<dbReference type="Pfam" id="PF17164">
    <property type="entry name" value="DUF5122"/>
    <property type="match status" value="3"/>
</dbReference>
<keyword evidence="2" id="KW-1185">Reference proteome</keyword>
<dbReference type="STRING" id="1215104.GCA_000730585_00966"/>
<name>A0A239JZD8_9PSED</name>
<dbReference type="AlphaFoldDB" id="A0A239JZD8"/>
<evidence type="ECO:0000313" key="2">
    <source>
        <dbReference type="Proteomes" id="UP000198407"/>
    </source>
</evidence>
<protein>
    <submittedName>
        <fullName evidence="1">Delta-60 repeat domain-containing protein</fullName>
    </submittedName>
</protein>
<dbReference type="Proteomes" id="UP000198407">
    <property type="component" value="Unassembled WGS sequence"/>
</dbReference>
<dbReference type="OrthoDB" id="9805017at2"/>
<accession>A0A239JZD8</accession>
<dbReference type="SUPFAM" id="SSF82171">
    <property type="entry name" value="DPP6 N-terminal domain-like"/>
    <property type="match status" value="1"/>
</dbReference>
<dbReference type="RefSeq" id="WP_042128748.1">
    <property type="nucleotide sequence ID" value="NZ_FZOL01000024.1"/>
</dbReference>
<dbReference type="InterPro" id="IPR013431">
    <property type="entry name" value="Delta_60_rpt"/>
</dbReference>
<organism evidence="1 2">
    <name type="scientific">Pseudomonas japonica</name>
    <dbReference type="NCBI Taxonomy" id="256466"/>
    <lineage>
        <taxon>Bacteria</taxon>
        <taxon>Pseudomonadati</taxon>
        <taxon>Pseudomonadota</taxon>
        <taxon>Gammaproteobacteria</taxon>
        <taxon>Pseudomonadales</taxon>
        <taxon>Pseudomonadaceae</taxon>
        <taxon>Pseudomonas</taxon>
    </lineage>
</organism>
<reference evidence="2" key="1">
    <citation type="submission" date="2017-06" db="EMBL/GenBank/DDBJ databases">
        <authorList>
            <person name="Varghese N."/>
            <person name="Submissions S."/>
        </authorList>
    </citation>
    <scope>NUCLEOTIDE SEQUENCE [LARGE SCALE GENOMIC DNA]</scope>
    <source>
        <strain evidence="2">DSM 22348</strain>
    </source>
</reference>
<sequence length="396" mass="41819">MNAPHNPRNPGDLDLDFGDAGLAPFPSGLHDGHSSLLSDGRILSACSDGITPAITLFRHLPSGALDTSFGEQGLVNIDLPQRASFARVEVLSDDGALVYGPLGRSGTHHSFVFRILPDGQLDRTFGESGYFVLDMGHENHLITALSPLADGKIMLLAGVEWNTGTYVSYFVRLDNGNLDPSFGENGEGYIQLGYLPSRHFAVTPNGSYVLTPQNNNTATFSQYLADGTPDRAFGVNGAVTVPLPAPGSALINQVTVQPDGKILAVGQANVGFGTHTLTIRLNPDGSLDSTFNGGEPKIMVFQGYETTASKVVCLPDGAIVVAGNTTAVPNDVILMRMLSNGNLDMSFGTNGQVISDLGGADRCQGMNVQDDGKILVCGLRDGTSSPHRLFLARYLG</sequence>